<dbReference type="GO" id="GO:0003677">
    <property type="term" value="F:DNA binding"/>
    <property type="evidence" value="ECO:0007669"/>
    <property type="project" value="InterPro"/>
</dbReference>
<keyword evidence="3" id="KW-1185">Reference proteome</keyword>
<feature type="domain" description="HTH cro/C1-type" evidence="1">
    <location>
        <begin position="16"/>
        <end position="69"/>
    </location>
</feature>
<dbReference type="Pfam" id="PF19054">
    <property type="entry name" value="DUF5753"/>
    <property type="match status" value="1"/>
</dbReference>
<dbReference type="SMART" id="SM00530">
    <property type="entry name" value="HTH_XRE"/>
    <property type="match status" value="1"/>
</dbReference>
<dbReference type="Pfam" id="PF13560">
    <property type="entry name" value="HTH_31"/>
    <property type="match status" value="1"/>
</dbReference>
<proteinExistence type="predicted"/>
<dbReference type="CDD" id="cd00093">
    <property type="entry name" value="HTH_XRE"/>
    <property type="match status" value="1"/>
</dbReference>
<gene>
    <name evidence="2" type="ORF">FHR34_002421</name>
</gene>
<dbReference type="InterPro" id="IPR001387">
    <property type="entry name" value="Cro/C1-type_HTH"/>
</dbReference>
<evidence type="ECO:0000313" key="3">
    <source>
        <dbReference type="Proteomes" id="UP000540506"/>
    </source>
</evidence>
<dbReference type="AlphaFoldDB" id="A0A7W7VV22"/>
<dbReference type="Proteomes" id="UP000540506">
    <property type="component" value="Unassembled WGS sequence"/>
</dbReference>
<sequence>MSETMSAVNAEALGAELRAIRARRTLHVVGAGARIDPGNLSKIERGKRQIGEKELGRLLDYYKIDGEQREDLLGLLANDRVEVWWTPYQHLISPALEGRLTVEAKATLQEEMTHDTFGLMLQRREYAREIIESSWVAPGADDVELYLDMRSGRQRRMLDGSLHIHSIFSEAALHSSNDAEVMADQLEHLLRLPDSVELRMVPTSAGRFGRPGAVGVDRLSFDTPDTPYYLFSEGLSHRSVRESAIDNVRFNRVFKRLRKLALSPGDTGAAIKSRLKEIS</sequence>
<dbReference type="EMBL" id="JACHJV010000001">
    <property type="protein sequence ID" value="MBB4923428.1"/>
    <property type="molecule type" value="Genomic_DNA"/>
</dbReference>
<comment type="caution">
    <text evidence="2">The sequence shown here is derived from an EMBL/GenBank/DDBJ whole genome shotgun (WGS) entry which is preliminary data.</text>
</comment>
<reference evidence="2 3" key="1">
    <citation type="submission" date="2020-08" db="EMBL/GenBank/DDBJ databases">
        <title>Sequencing the genomes of 1000 actinobacteria strains.</title>
        <authorList>
            <person name="Klenk H.-P."/>
        </authorList>
    </citation>
    <scope>NUCLEOTIDE SEQUENCE [LARGE SCALE GENOMIC DNA]</scope>
    <source>
        <strain evidence="2 3">DSM 41654</strain>
    </source>
</reference>
<dbReference type="InterPro" id="IPR043917">
    <property type="entry name" value="DUF5753"/>
</dbReference>
<evidence type="ECO:0000313" key="2">
    <source>
        <dbReference type="EMBL" id="MBB4923428.1"/>
    </source>
</evidence>
<dbReference type="Gene3D" id="1.10.260.40">
    <property type="entry name" value="lambda repressor-like DNA-binding domains"/>
    <property type="match status" value="1"/>
</dbReference>
<dbReference type="InterPro" id="IPR010982">
    <property type="entry name" value="Lambda_DNA-bd_dom_sf"/>
</dbReference>
<accession>A0A7W7VV22</accession>
<organism evidence="2 3">
    <name type="scientific">Kitasatospora kifunensis</name>
    <name type="common">Streptomyces kifunensis</name>
    <dbReference type="NCBI Taxonomy" id="58351"/>
    <lineage>
        <taxon>Bacteria</taxon>
        <taxon>Bacillati</taxon>
        <taxon>Actinomycetota</taxon>
        <taxon>Actinomycetes</taxon>
        <taxon>Kitasatosporales</taxon>
        <taxon>Streptomycetaceae</taxon>
        <taxon>Kitasatospora</taxon>
    </lineage>
</organism>
<protein>
    <submittedName>
        <fullName evidence="2">Transcriptional regulator with XRE-family HTH domain</fullName>
    </submittedName>
</protein>
<dbReference type="RefSeq" id="WP_184935440.1">
    <property type="nucleotide sequence ID" value="NZ_JACHJV010000001.1"/>
</dbReference>
<evidence type="ECO:0000259" key="1">
    <source>
        <dbReference type="SMART" id="SM00530"/>
    </source>
</evidence>
<name>A0A7W7VV22_KITKI</name>